<dbReference type="SUPFAM" id="SSF53720">
    <property type="entry name" value="ALDH-like"/>
    <property type="match status" value="1"/>
</dbReference>
<dbReference type="PIRSF" id="PIRSF000099">
    <property type="entry name" value="Histidinol_dh"/>
    <property type="match status" value="1"/>
</dbReference>
<reference evidence="6" key="1">
    <citation type="submission" date="2016-10" db="EMBL/GenBank/DDBJ databases">
        <authorList>
            <person name="de Groot N.N."/>
        </authorList>
    </citation>
    <scope>NUCLEOTIDE SEQUENCE</scope>
</reference>
<evidence type="ECO:0000256" key="3">
    <source>
        <dbReference type="ARBA" id="ARBA00022723"/>
    </source>
</evidence>
<dbReference type="HAMAP" id="MF_01024">
    <property type="entry name" value="HisD"/>
    <property type="match status" value="1"/>
</dbReference>
<evidence type="ECO:0000256" key="1">
    <source>
        <dbReference type="ARBA" id="ARBA00001947"/>
    </source>
</evidence>
<dbReference type="PANTHER" id="PTHR21256">
    <property type="entry name" value="HISTIDINOL DEHYDROGENASE HDH"/>
    <property type="match status" value="1"/>
</dbReference>
<dbReference type="NCBIfam" id="TIGR00069">
    <property type="entry name" value="hisD"/>
    <property type="match status" value="1"/>
</dbReference>
<dbReference type="FunFam" id="3.40.50.1980:FF:000026">
    <property type="entry name" value="Histidinol dehydrogenase"/>
    <property type="match status" value="1"/>
</dbReference>
<dbReference type="PRINTS" id="PR00083">
    <property type="entry name" value="HOLDHDRGNASE"/>
</dbReference>
<dbReference type="GO" id="GO:0004399">
    <property type="term" value="F:histidinol dehydrogenase activity"/>
    <property type="evidence" value="ECO:0007669"/>
    <property type="project" value="UniProtKB-EC"/>
</dbReference>
<protein>
    <submittedName>
        <fullName evidence="6">Histidinol dehydrogenase</fullName>
        <ecNumber evidence="6">1.1.1.23</ecNumber>
    </submittedName>
</protein>
<dbReference type="EMBL" id="FPHI01000042">
    <property type="protein sequence ID" value="SFV68782.1"/>
    <property type="molecule type" value="Genomic_DNA"/>
</dbReference>
<dbReference type="PANTHER" id="PTHR21256:SF2">
    <property type="entry name" value="HISTIDINE BIOSYNTHESIS TRIFUNCTIONAL PROTEIN"/>
    <property type="match status" value="1"/>
</dbReference>
<proteinExistence type="inferred from homology"/>
<name>A0A1W1CSW2_9ZZZZ</name>
<dbReference type="EC" id="1.1.1.23" evidence="6"/>
<dbReference type="InterPro" id="IPR012131">
    <property type="entry name" value="Hstdl_DH"/>
</dbReference>
<dbReference type="AlphaFoldDB" id="A0A1W1CSW2"/>
<gene>
    <name evidence="6" type="ORF">MNB_SV-3-248</name>
</gene>
<dbReference type="CDD" id="cd06572">
    <property type="entry name" value="Histidinol_dh"/>
    <property type="match status" value="1"/>
</dbReference>
<organism evidence="6">
    <name type="scientific">hydrothermal vent metagenome</name>
    <dbReference type="NCBI Taxonomy" id="652676"/>
    <lineage>
        <taxon>unclassified sequences</taxon>
        <taxon>metagenomes</taxon>
        <taxon>ecological metagenomes</taxon>
    </lineage>
</organism>
<dbReference type="GO" id="GO:0000105">
    <property type="term" value="P:L-histidine biosynthetic process"/>
    <property type="evidence" value="ECO:0007669"/>
    <property type="project" value="InterPro"/>
</dbReference>
<keyword evidence="3" id="KW-0479">Metal-binding</keyword>
<keyword evidence="5 6" id="KW-0560">Oxidoreductase</keyword>
<dbReference type="Gene3D" id="1.20.5.1300">
    <property type="match status" value="1"/>
</dbReference>
<dbReference type="Pfam" id="PF00815">
    <property type="entry name" value="Histidinol_dh"/>
    <property type="match status" value="1"/>
</dbReference>
<dbReference type="Gene3D" id="3.40.50.1980">
    <property type="entry name" value="Nitrogenase molybdenum iron protein domain"/>
    <property type="match status" value="2"/>
</dbReference>
<dbReference type="GO" id="GO:0005829">
    <property type="term" value="C:cytosol"/>
    <property type="evidence" value="ECO:0007669"/>
    <property type="project" value="TreeGrafter"/>
</dbReference>
<dbReference type="InterPro" id="IPR022695">
    <property type="entry name" value="Histidinol_DH_monofunct"/>
</dbReference>
<evidence type="ECO:0000256" key="4">
    <source>
        <dbReference type="ARBA" id="ARBA00022833"/>
    </source>
</evidence>
<keyword evidence="4" id="KW-0862">Zinc</keyword>
<evidence type="ECO:0000256" key="5">
    <source>
        <dbReference type="ARBA" id="ARBA00023002"/>
    </source>
</evidence>
<dbReference type="GO" id="GO:0046872">
    <property type="term" value="F:metal ion binding"/>
    <property type="evidence" value="ECO:0007669"/>
    <property type="project" value="UniProtKB-KW"/>
</dbReference>
<sequence>MKIFYSSDDTFEANFNELLERGKMDIEGVTSIVSGLLKEIQTEGNRALKAQITKFDRWEPTDDAELLVSTDDMAKAYENIDRKLREALHLAYDRIEAYHQKLMPKTWMDKEANGTILGQKVTAVDRAGLYIPGGKAAYPSSLLMNVIPAQVAGVEEIVVCTPAPDNELNELLLAACHLCKVTQVYRVGGASAIGAMAYGTETIPKVDVITGPGNIFVATAKKLVYGEVNIDMIAGPSEIGILADETARADYLAIDLLSQAEHDEMASSILITTDEELANKVSDKIEEFLGTLSREEIARKSIEERGAIIVASDMDEAISLMNEIAPEHLEVVTKDPMALLDSIKHAGAIFLGENTPEPIGDYVAGPNHTLPTGGTAKFYSPLSVDNFLKKSSIISMSKQGMQEIGEQCAMIANTEGLTAHEESVRIRLRG</sequence>
<dbReference type="InterPro" id="IPR016161">
    <property type="entry name" value="Ald_DH/histidinol_DH"/>
</dbReference>
<dbReference type="FunFam" id="3.40.50.1980:FF:000001">
    <property type="entry name" value="Histidinol dehydrogenase"/>
    <property type="match status" value="1"/>
</dbReference>
<comment type="similarity">
    <text evidence="2">Belongs to the histidinol dehydrogenase family.</text>
</comment>
<evidence type="ECO:0000256" key="2">
    <source>
        <dbReference type="ARBA" id="ARBA00010178"/>
    </source>
</evidence>
<dbReference type="GO" id="GO:0051287">
    <property type="term" value="F:NAD binding"/>
    <property type="evidence" value="ECO:0007669"/>
    <property type="project" value="InterPro"/>
</dbReference>
<comment type="cofactor">
    <cofactor evidence="1">
        <name>Zn(2+)</name>
        <dbReference type="ChEBI" id="CHEBI:29105"/>
    </cofactor>
</comment>
<accession>A0A1W1CSW2</accession>
<evidence type="ECO:0000313" key="6">
    <source>
        <dbReference type="EMBL" id="SFV68782.1"/>
    </source>
</evidence>